<evidence type="ECO:0000256" key="1">
    <source>
        <dbReference type="ARBA" id="ARBA00022705"/>
    </source>
</evidence>
<gene>
    <name evidence="4" type="primary">dnaX</name>
    <name evidence="6" type="ORF">AUJ77_02520</name>
</gene>
<keyword evidence="2 4" id="KW-0239">DNA-directed DNA polymerase</keyword>
<evidence type="ECO:0000256" key="4">
    <source>
        <dbReference type="RuleBase" id="RU364063"/>
    </source>
</evidence>
<dbReference type="Proteomes" id="UP000181992">
    <property type="component" value="Unassembled WGS sequence"/>
</dbReference>
<evidence type="ECO:0000256" key="3">
    <source>
        <dbReference type="ARBA" id="ARBA00049244"/>
    </source>
</evidence>
<dbReference type="AlphaFoldDB" id="A0A1J4V0H1"/>
<dbReference type="Gene3D" id="1.10.8.60">
    <property type="match status" value="1"/>
</dbReference>
<sequence length="350" mass="38568">MSANLALYRKYRPQTFAEVVGQEQIVKNLEGAIKEDSVGHAYLFSGSRGTGKTSIARIFGRAIGVHDDDIYEIDAASNGGVDDIRALRDAVHTMPLHSKFKVYIIDEVHMLSKGAFNALLKTLEEPPRHVVFILATTEEGRLPETVVSRCQSFHFKKPIQVILQKFVETVAKKEGYDLAPASSDLIALLGDGSFRDTLGTLQKVLYSSADKKITPEEVEAVLGAPSARAVNDFISAIVERNFEKGVQVLNSVMASSDIKVFLDLVVRKMRFVLLLRFAPAMKNEVRANSSDEDFAFLEKLAKEAIKTLSSKELLVFLGVYTNLRNATIQTLPLELALLSLVEGAQKQPVA</sequence>
<evidence type="ECO:0000259" key="5">
    <source>
        <dbReference type="SMART" id="SM00382"/>
    </source>
</evidence>
<comment type="similarity">
    <text evidence="4">Belongs to the DnaX/STICHEL family.</text>
</comment>
<dbReference type="GO" id="GO:0005524">
    <property type="term" value="F:ATP binding"/>
    <property type="evidence" value="ECO:0007669"/>
    <property type="project" value="UniProtKB-KW"/>
</dbReference>
<evidence type="ECO:0000313" key="7">
    <source>
        <dbReference type="Proteomes" id="UP000181992"/>
    </source>
</evidence>
<evidence type="ECO:0000313" key="6">
    <source>
        <dbReference type="EMBL" id="OIO30658.1"/>
    </source>
</evidence>
<protein>
    <recommendedName>
        <fullName evidence="4">DNA polymerase III subunit gamma/tau</fullName>
        <ecNumber evidence="4">2.7.7.7</ecNumber>
    </recommendedName>
</protein>
<dbReference type="Gene3D" id="3.40.50.300">
    <property type="entry name" value="P-loop containing nucleotide triphosphate hydrolases"/>
    <property type="match status" value="1"/>
</dbReference>
<evidence type="ECO:0000256" key="2">
    <source>
        <dbReference type="ARBA" id="ARBA00022932"/>
    </source>
</evidence>
<comment type="function">
    <text evidence="4">DNA polymerase III is a complex, multichain enzyme responsible for most of the replicative synthesis in bacteria. This DNA polymerase also exhibits 3' to 5' exonuclease activity.</text>
</comment>
<dbReference type="STRING" id="1805281.AUJ77_02520"/>
<dbReference type="InterPro" id="IPR022754">
    <property type="entry name" value="DNA_pol_III_gamma-3"/>
</dbReference>
<reference evidence="6 7" key="1">
    <citation type="journal article" date="2016" name="Environ. Microbiol.">
        <title>Genomic resolution of a cold subsurface aquifer community provides metabolic insights for novel microbes adapted to high CO concentrations.</title>
        <authorList>
            <person name="Probst A.J."/>
            <person name="Castelle C.J."/>
            <person name="Singh A."/>
            <person name="Brown C.T."/>
            <person name="Anantharaman K."/>
            <person name="Sharon I."/>
            <person name="Hug L.A."/>
            <person name="Burstein D."/>
            <person name="Emerson J.B."/>
            <person name="Thomas B.C."/>
            <person name="Banfield J.F."/>
        </authorList>
    </citation>
    <scope>NUCLEOTIDE SEQUENCE [LARGE SCALE GENOMIC DNA]</scope>
    <source>
        <strain evidence="6">CG1_02_43_90</strain>
    </source>
</reference>
<dbReference type="NCBIfam" id="TIGR02397">
    <property type="entry name" value="dnaX_nterm"/>
    <property type="match status" value="1"/>
</dbReference>
<dbReference type="InterPro" id="IPR027417">
    <property type="entry name" value="P-loop_NTPase"/>
</dbReference>
<comment type="catalytic activity">
    <reaction evidence="3 4">
        <text>DNA(n) + a 2'-deoxyribonucleoside 5'-triphosphate = DNA(n+1) + diphosphate</text>
        <dbReference type="Rhea" id="RHEA:22508"/>
        <dbReference type="Rhea" id="RHEA-COMP:17339"/>
        <dbReference type="Rhea" id="RHEA-COMP:17340"/>
        <dbReference type="ChEBI" id="CHEBI:33019"/>
        <dbReference type="ChEBI" id="CHEBI:61560"/>
        <dbReference type="ChEBI" id="CHEBI:173112"/>
        <dbReference type="EC" id="2.7.7.7"/>
    </reaction>
</comment>
<proteinExistence type="inferred from homology"/>
<dbReference type="PANTHER" id="PTHR11669">
    <property type="entry name" value="REPLICATION FACTOR C / DNA POLYMERASE III GAMMA-TAU SUBUNIT"/>
    <property type="match status" value="1"/>
</dbReference>
<comment type="caution">
    <text evidence="6">The sequence shown here is derived from an EMBL/GenBank/DDBJ whole genome shotgun (WGS) entry which is preliminary data.</text>
</comment>
<dbReference type="GO" id="GO:0009360">
    <property type="term" value="C:DNA polymerase III complex"/>
    <property type="evidence" value="ECO:0007669"/>
    <property type="project" value="InterPro"/>
</dbReference>
<dbReference type="GO" id="GO:0003887">
    <property type="term" value="F:DNA-directed DNA polymerase activity"/>
    <property type="evidence" value="ECO:0007669"/>
    <property type="project" value="UniProtKB-KW"/>
</dbReference>
<comment type="subunit">
    <text evidence="4">DNA polymerase III contains a core (composed of alpha, epsilon and theta chains) that associates with a tau subunit. This core dimerizes to form the POLIII' complex. PolIII' associates with the gamma complex (composed of gamma, delta, delta', psi and chi chains) and with the beta chain to form the complete DNA polymerase III complex.</text>
</comment>
<dbReference type="SUPFAM" id="SSF52540">
    <property type="entry name" value="P-loop containing nucleoside triphosphate hydrolases"/>
    <property type="match status" value="1"/>
</dbReference>
<accession>A0A1J4V0H1</accession>
<dbReference type="CDD" id="cd00009">
    <property type="entry name" value="AAA"/>
    <property type="match status" value="1"/>
</dbReference>
<dbReference type="SMART" id="SM00382">
    <property type="entry name" value="AAA"/>
    <property type="match status" value="1"/>
</dbReference>
<dbReference type="PANTHER" id="PTHR11669:SF0">
    <property type="entry name" value="PROTEIN STICHEL-LIKE 2"/>
    <property type="match status" value="1"/>
</dbReference>
<dbReference type="Pfam" id="PF13177">
    <property type="entry name" value="DNA_pol3_delta2"/>
    <property type="match status" value="1"/>
</dbReference>
<dbReference type="EC" id="2.7.7.7" evidence="4"/>
<name>A0A1J4V0H1_9BACT</name>
<keyword evidence="4" id="KW-0808">Transferase</keyword>
<dbReference type="InterPro" id="IPR050238">
    <property type="entry name" value="DNA_Rep/Repair_Clamp_Loader"/>
</dbReference>
<dbReference type="EMBL" id="MNVN01000015">
    <property type="protein sequence ID" value="OIO30658.1"/>
    <property type="molecule type" value="Genomic_DNA"/>
</dbReference>
<keyword evidence="4" id="KW-0067">ATP-binding</keyword>
<dbReference type="Pfam" id="PF12169">
    <property type="entry name" value="DNA_pol3_gamma3"/>
    <property type="match status" value="1"/>
</dbReference>
<feature type="domain" description="AAA+ ATPase" evidence="5">
    <location>
        <begin position="38"/>
        <end position="158"/>
    </location>
</feature>
<dbReference type="GO" id="GO:0006261">
    <property type="term" value="P:DNA-templated DNA replication"/>
    <property type="evidence" value="ECO:0007669"/>
    <property type="project" value="TreeGrafter"/>
</dbReference>
<keyword evidence="4" id="KW-0548">Nucleotidyltransferase</keyword>
<keyword evidence="4" id="KW-0547">Nucleotide-binding</keyword>
<dbReference type="InterPro" id="IPR012763">
    <property type="entry name" value="DNA_pol_III_sug/sutau_N"/>
</dbReference>
<dbReference type="InterPro" id="IPR003593">
    <property type="entry name" value="AAA+_ATPase"/>
</dbReference>
<organism evidence="6 7">
    <name type="scientific">Candidatus Nomurabacteria bacterium CG1_02_43_90</name>
    <dbReference type="NCBI Taxonomy" id="1805281"/>
    <lineage>
        <taxon>Bacteria</taxon>
        <taxon>Candidatus Nomuraibacteriota</taxon>
    </lineage>
</organism>
<keyword evidence="1 4" id="KW-0235">DNA replication</keyword>